<accession>A0A0F8VBV7</accession>
<proteinExistence type="inferred from homology"/>
<gene>
    <name evidence="4" type="ORF">ARAM_005876</name>
</gene>
<dbReference type="InterPro" id="IPR002669">
    <property type="entry name" value="UreD"/>
</dbReference>
<dbReference type="PANTHER" id="PTHR33643:SF1">
    <property type="entry name" value="UREASE ACCESSORY PROTEIN D"/>
    <property type="match status" value="1"/>
</dbReference>
<feature type="compositionally biased region" description="Pro residues" evidence="3">
    <location>
        <begin position="241"/>
        <end position="257"/>
    </location>
</feature>
<evidence type="ECO:0008006" key="6">
    <source>
        <dbReference type="Google" id="ProtNLM"/>
    </source>
</evidence>
<keyword evidence="2" id="KW-0143">Chaperone</keyword>
<dbReference type="PANTHER" id="PTHR33643">
    <property type="entry name" value="UREASE ACCESSORY PROTEIN D"/>
    <property type="match status" value="1"/>
</dbReference>
<dbReference type="GO" id="GO:0016151">
    <property type="term" value="F:nickel cation binding"/>
    <property type="evidence" value="ECO:0007669"/>
    <property type="project" value="InterPro"/>
</dbReference>
<dbReference type="OrthoDB" id="5550464at2759"/>
<organism evidence="4 5">
    <name type="scientific">Aspergillus rambellii</name>
    <dbReference type="NCBI Taxonomy" id="308745"/>
    <lineage>
        <taxon>Eukaryota</taxon>
        <taxon>Fungi</taxon>
        <taxon>Dikarya</taxon>
        <taxon>Ascomycota</taxon>
        <taxon>Pezizomycotina</taxon>
        <taxon>Eurotiomycetes</taxon>
        <taxon>Eurotiomycetidae</taxon>
        <taxon>Eurotiales</taxon>
        <taxon>Aspergillaceae</taxon>
        <taxon>Aspergillus</taxon>
        <taxon>Aspergillus subgen. Nidulantes</taxon>
    </lineage>
</organism>
<comment type="caution">
    <text evidence="4">The sequence shown here is derived from an EMBL/GenBank/DDBJ whole genome shotgun (WGS) entry which is preliminary data.</text>
</comment>
<dbReference type="AlphaFoldDB" id="A0A0F8VBV7"/>
<sequence>MPIKSPFESSIAKPGQGKVVLSLLPPANPTLTTLTYKYPLKLLARTPRFTPQSPSSQPVHLYLLTYGGGLLPGDHIEVSITLEPRTRLVVTTPQGSTKIFKTDADTLAPTAASPPAAKSRQSVDVRIGKEAALCYLPDPAVPYKGSRYEQTQRFTVESSAKDPTRRSSLCLLDWVTQGRTARGEAGTFKPGRARTRSGAWTRRNQVQVLIKGAPPLLLLLRDSLILDAENHQNNPWDPAATLPPNPQAKPPAPPAPPAAAAAASRNLIRERTSPHGVIGTLILYGPVFESLAAFIVDRFSALPRIGARNWASSAAPVAVEAAPPNFDAQVTFTAARVRAGCVLVKFGAADFETAKDWLGGILRAEGTVVREFGEEALFCL</sequence>
<protein>
    <recommendedName>
        <fullName evidence="6">Urease accessory protein UreD</fullName>
    </recommendedName>
</protein>
<comment type="similarity">
    <text evidence="1">Belongs to the UreD family.</text>
</comment>
<evidence type="ECO:0000313" key="5">
    <source>
        <dbReference type="Proteomes" id="UP000034291"/>
    </source>
</evidence>
<name>A0A0F8VBV7_9EURO</name>
<dbReference type="STRING" id="308745.A0A0F8VBV7"/>
<evidence type="ECO:0000256" key="2">
    <source>
        <dbReference type="ARBA" id="ARBA00023186"/>
    </source>
</evidence>
<evidence type="ECO:0000313" key="4">
    <source>
        <dbReference type="EMBL" id="KKK20541.1"/>
    </source>
</evidence>
<reference evidence="4 5" key="1">
    <citation type="submission" date="2015-02" db="EMBL/GenBank/DDBJ databases">
        <title>Draft Genome Sequences of Two Closely-Related Aflatoxigenic Aspergillus Species Obtained from the Cote d'Ivoire.</title>
        <authorList>
            <person name="Moore G.G."/>
            <person name="Beltz S.B."/>
            <person name="Mack B.M."/>
        </authorList>
    </citation>
    <scope>NUCLEOTIDE SEQUENCE [LARGE SCALE GENOMIC DNA]</scope>
    <source>
        <strain evidence="4 5">SRRC1468</strain>
    </source>
</reference>
<evidence type="ECO:0000256" key="3">
    <source>
        <dbReference type="SAM" id="MobiDB-lite"/>
    </source>
</evidence>
<feature type="region of interest" description="Disordered" evidence="3">
    <location>
        <begin position="231"/>
        <end position="262"/>
    </location>
</feature>
<dbReference type="Proteomes" id="UP000034291">
    <property type="component" value="Unassembled WGS sequence"/>
</dbReference>
<evidence type="ECO:0000256" key="1">
    <source>
        <dbReference type="ARBA" id="ARBA00007177"/>
    </source>
</evidence>
<dbReference type="HAMAP" id="MF_01384">
    <property type="entry name" value="UreD"/>
    <property type="match status" value="1"/>
</dbReference>
<dbReference type="EMBL" id="JZBS01002002">
    <property type="protein sequence ID" value="KKK20541.1"/>
    <property type="molecule type" value="Genomic_DNA"/>
</dbReference>
<dbReference type="Pfam" id="PF01774">
    <property type="entry name" value="UreD"/>
    <property type="match status" value="1"/>
</dbReference>
<keyword evidence="5" id="KW-1185">Reference proteome</keyword>